<dbReference type="Gene3D" id="3.30.460.10">
    <property type="entry name" value="Beta Polymerase, domain 2"/>
    <property type="match status" value="1"/>
</dbReference>
<gene>
    <name evidence="3" type="ORF">CIB95_12530</name>
</gene>
<protein>
    <recommendedName>
        <fullName evidence="2">RelA/SpoT domain-containing protein</fullName>
    </recommendedName>
</protein>
<dbReference type="SUPFAM" id="SSF81301">
    <property type="entry name" value="Nucleotidyltransferase"/>
    <property type="match status" value="1"/>
</dbReference>
<comment type="caution">
    <text evidence="3">The sequence shown here is derived from an EMBL/GenBank/DDBJ whole genome shotgun (WGS) entry which is preliminary data.</text>
</comment>
<dbReference type="InterPro" id="IPR043519">
    <property type="entry name" value="NT_sf"/>
</dbReference>
<dbReference type="AlphaFoldDB" id="A0A263BRB1"/>
<dbReference type="GO" id="GO:0015970">
    <property type="term" value="P:guanosine tetraphosphate biosynthetic process"/>
    <property type="evidence" value="ECO:0007669"/>
    <property type="project" value="UniProtKB-UniPathway"/>
</dbReference>
<proteinExistence type="predicted"/>
<dbReference type="Pfam" id="PF04607">
    <property type="entry name" value="RelA_SpoT"/>
    <property type="match status" value="1"/>
</dbReference>
<dbReference type="Gene3D" id="1.10.287.860">
    <property type="entry name" value="Nucleotidyltransferase"/>
    <property type="match status" value="1"/>
</dbReference>
<dbReference type="SMART" id="SM00954">
    <property type="entry name" value="RelA_SpoT"/>
    <property type="match status" value="1"/>
</dbReference>
<evidence type="ECO:0000256" key="1">
    <source>
        <dbReference type="ARBA" id="ARBA00004976"/>
    </source>
</evidence>
<comment type="pathway">
    <text evidence="1">Purine metabolism; ppGpp biosynthesis; ppGpp from GTP: step 1/2.</text>
</comment>
<dbReference type="RefSeq" id="WP_094925698.1">
    <property type="nucleotide sequence ID" value="NZ_NPIA01000007.1"/>
</dbReference>
<evidence type="ECO:0000313" key="3">
    <source>
        <dbReference type="EMBL" id="OZM56243.1"/>
    </source>
</evidence>
<evidence type="ECO:0000313" key="4">
    <source>
        <dbReference type="Proteomes" id="UP000217083"/>
    </source>
</evidence>
<dbReference type="EMBL" id="NPIA01000007">
    <property type="protein sequence ID" value="OZM56243.1"/>
    <property type="molecule type" value="Genomic_DNA"/>
</dbReference>
<name>A0A263BRB1_9BACI</name>
<sequence>MKEELAKDIIEKFEKNEDLYEDFAKELRSIIEDILYEYNIHFHSVPSRVKSSDSLFKKINRSDKSYKLLEDVTDLVGLRIITYFSEDVDRIANIIENEFKIDQANSIDKRLTHDPDRFGYMSLHYVISFKDDRLKFTEYRKYKGLKAEIQIRSILQHTWAEIEHDLGYKSKSQIPKNLRRSFSRIAGLLEIADLEFVKLRSELGKFEEDIIAKINSDPFSVIIDEASLTQYLSKDELIKSLDKNIANNCNKGIIKDQAFIQSLLKQLHHFKIYNFGYLIEVMQPTYTLIVNFSKVIKMENANTLPVGVGLHYLCLILVAKSGNVARVTNFLRGFQNNSLYNINNAEEQAKRTIHLYRTLVGNQEMYDKIQQ</sequence>
<accession>A0A263BRB1</accession>
<dbReference type="PANTHER" id="PTHR41773:SF1">
    <property type="entry name" value="RELA_SPOT DOMAIN-CONTAINING PROTEIN"/>
    <property type="match status" value="1"/>
</dbReference>
<dbReference type="Proteomes" id="UP000217083">
    <property type="component" value="Unassembled WGS sequence"/>
</dbReference>
<keyword evidence="4" id="KW-1185">Reference proteome</keyword>
<evidence type="ECO:0000259" key="2">
    <source>
        <dbReference type="SMART" id="SM00954"/>
    </source>
</evidence>
<dbReference type="CDD" id="cd05399">
    <property type="entry name" value="NT_Rel-Spo_like"/>
    <property type="match status" value="1"/>
</dbReference>
<reference evidence="4" key="1">
    <citation type="submission" date="2017-08" db="EMBL/GenBank/DDBJ databases">
        <authorList>
            <person name="Huang Z."/>
        </authorList>
    </citation>
    <scope>NUCLEOTIDE SEQUENCE [LARGE SCALE GENOMIC DNA]</scope>
    <source>
        <strain evidence="4">SA5d-4</strain>
    </source>
</reference>
<dbReference type="InterPro" id="IPR007685">
    <property type="entry name" value="RelA_SpoT"/>
</dbReference>
<reference evidence="3 4" key="2">
    <citation type="submission" date="2017-09" db="EMBL/GenBank/DDBJ databases">
        <title>Bacillus patelloidae sp. nov., isolated from the intestinal tract of a marine limpet.</title>
        <authorList>
            <person name="Liu R."/>
            <person name="Dong C."/>
            <person name="Shao Z."/>
        </authorList>
    </citation>
    <scope>NUCLEOTIDE SEQUENCE [LARGE SCALE GENOMIC DNA]</scope>
    <source>
        <strain evidence="3 4">SA5d-4</strain>
    </source>
</reference>
<organism evidence="3 4">
    <name type="scientific">Lottiidibacillus patelloidae</name>
    <dbReference type="NCBI Taxonomy" id="2670334"/>
    <lineage>
        <taxon>Bacteria</taxon>
        <taxon>Bacillati</taxon>
        <taxon>Bacillota</taxon>
        <taxon>Bacilli</taxon>
        <taxon>Bacillales</taxon>
        <taxon>Bacillaceae</taxon>
        <taxon>Lottiidibacillus</taxon>
    </lineage>
</organism>
<dbReference type="PANTHER" id="PTHR41773">
    <property type="entry name" value="GTP PYROPHOSPHATASE-RELATED"/>
    <property type="match status" value="1"/>
</dbReference>
<feature type="domain" description="RelA/SpoT" evidence="2">
    <location>
        <begin position="47"/>
        <end position="174"/>
    </location>
</feature>
<dbReference type="UniPathway" id="UPA00908">
    <property type="reaction ID" value="UER00884"/>
</dbReference>